<evidence type="ECO:0000313" key="3">
    <source>
        <dbReference type="EMBL" id="PYG84335.1"/>
    </source>
</evidence>
<protein>
    <submittedName>
        <fullName evidence="3">Murein DD-endopeptidase MepM/ murein hydrolase activator NlpD</fullName>
    </submittedName>
</protein>
<dbReference type="InterPro" id="IPR050570">
    <property type="entry name" value="Cell_wall_metabolism_enzyme"/>
</dbReference>
<feature type="domain" description="M23ase beta-sheet core" evidence="2">
    <location>
        <begin position="119"/>
        <end position="226"/>
    </location>
</feature>
<dbReference type="Pfam" id="PF01551">
    <property type="entry name" value="Peptidase_M23"/>
    <property type="match status" value="1"/>
</dbReference>
<reference evidence="3 4" key="1">
    <citation type="submission" date="2018-06" db="EMBL/GenBank/DDBJ databases">
        <title>Genomic Encyclopedia of Type Strains, Phase I: the one thousand microbial genomes (KMG-I) project.</title>
        <authorList>
            <person name="Kyrpides N."/>
        </authorList>
    </citation>
    <scope>NUCLEOTIDE SEQUENCE [LARGE SCALE GENOMIC DNA]</scope>
    <source>
        <strain evidence="3 4">DSM 19573</strain>
    </source>
</reference>
<dbReference type="PANTHER" id="PTHR21666:SF270">
    <property type="entry name" value="MUREIN HYDROLASE ACTIVATOR ENVC"/>
    <property type="match status" value="1"/>
</dbReference>
<keyword evidence="1" id="KW-0812">Transmembrane</keyword>
<keyword evidence="1" id="KW-0472">Membrane</keyword>
<evidence type="ECO:0000256" key="1">
    <source>
        <dbReference type="SAM" id="Phobius"/>
    </source>
</evidence>
<feature type="transmembrane region" description="Helical" evidence="1">
    <location>
        <begin position="24"/>
        <end position="46"/>
    </location>
</feature>
<dbReference type="OrthoDB" id="9809488at2"/>
<comment type="caution">
    <text evidence="3">The sequence shown here is derived from an EMBL/GenBank/DDBJ whole genome shotgun (WGS) entry which is preliminary data.</text>
</comment>
<dbReference type="EMBL" id="QKMR01000033">
    <property type="protein sequence ID" value="PYG84335.1"/>
    <property type="molecule type" value="Genomic_DNA"/>
</dbReference>
<keyword evidence="4" id="KW-1185">Reference proteome</keyword>
<dbReference type="GO" id="GO:0004222">
    <property type="term" value="F:metalloendopeptidase activity"/>
    <property type="evidence" value="ECO:0007669"/>
    <property type="project" value="TreeGrafter"/>
</dbReference>
<sequence>MAVNPLLVKAAVQVLSSKEGRKTAMTCVLTVIAILLLIICLFAYILSAPFEYLSDKFQLSGQEQETLQNAQIQYKDYIKPENKIVDRGGYYPYPNDGTTGSRGFSAAPVKHPVLGISRPHWGQDFNSEWHSNIYTIADGQVYDLGINEEAGMYITIYHNVNGKKFFTRYIHLSAIHALPDSTVKQGDVIASEGGEPKKEEGKPYDYYPGTSTGHHLHFEVREGGTYSSAVPVDPKLYIDPIPVKISCTASAADGSITIKITGGRDRGYEVSIDGGVSWTAACSSTHTISGLNAGTYRVSARDASYPGNKSGIAEIRIGREPQK</sequence>
<keyword evidence="3" id="KW-0378">Hydrolase</keyword>
<dbReference type="Proteomes" id="UP000248132">
    <property type="component" value="Unassembled WGS sequence"/>
</dbReference>
<dbReference type="RefSeq" id="WP_110463590.1">
    <property type="nucleotide sequence ID" value="NZ_QKMR01000033.1"/>
</dbReference>
<dbReference type="SUPFAM" id="SSF51261">
    <property type="entry name" value="Duplicated hybrid motif"/>
    <property type="match status" value="1"/>
</dbReference>
<gene>
    <name evidence="3" type="ORF">LY28_03649</name>
</gene>
<name>A0A318XIP5_9FIRM</name>
<proteinExistence type="predicted"/>
<dbReference type="InterPro" id="IPR011055">
    <property type="entry name" value="Dup_hybrid_motif"/>
</dbReference>
<dbReference type="InterPro" id="IPR016047">
    <property type="entry name" value="M23ase_b-sheet_dom"/>
</dbReference>
<dbReference type="AlphaFoldDB" id="A0A318XIP5"/>
<dbReference type="PANTHER" id="PTHR21666">
    <property type="entry name" value="PEPTIDASE-RELATED"/>
    <property type="match status" value="1"/>
</dbReference>
<organism evidence="3 4">
    <name type="scientific">Ruminiclostridium sufflavum DSM 19573</name>
    <dbReference type="NCBI Taxonomy" id="1121337"/>
    <lineage>
        <taxon>Bacteria</taxon>
        <taxon>Bacillati</taxon>
        <taxon>Bacillota</taxon>
        <taxon>Clostridia</taxon>
        <taxon>Eubacteriales</taxon>
        <taxon>Oscillospiraceae</taxon>
        <taxon>Ruminiclostridium</taxon>
    </lineage>
</organism>
<dbReference type="CDD" id="cd12797">
    <property type="entry name" value="M23_peptidase"/>
    <property type="match status" value="1"/>
</dbReference>
<evidence type="ECO:0000259" key="2">
    <source>
        <dbReference type="Pfam" id="PF01551"/>
    </source>
</evidence>
<keyword evidence="1" id="KW-1133">Transmembrane helix</keyword>
<dbReference type="Gene3D" id="2.70.70.10">
    <property type="entry name" value="Glucose Permease (Domain IIA)"/>
    <property type="match status" value="1"/>
</dbReference>
<accession>A0A318XIP5</accession>
<evidence type="ECO:0000313" key="4">
    <source>
        <dbReference type="Proteomes" id="UP000248132"/>
    </source>
</evidence>